<evidence type="ECO:0000313" key="10">
    <source>
        <dbReference type="Proteomes" id="UP000005856"/>
    </source>
</evidence>
<evidence type="ECO:0000256" key="2">
    <source>
        <dbReference type="ARBA" id="ARBA00022617"/>
    </source>
</evidence>
<dbReference type="GO" id="GO:0020037">
    <property type="term" value="F:heme binding"/>
    <property type="evidence" value="ECO:0007669"/>
    <property type="project" value="InterPro"/>
</dbReference>
<proteinExistence type="predicted"/>
<evidence type="ECO:0000256" key="7">
    <source>
        <dbReference type="SAM" id="SignalP"/>
    </source>
</evidence>
<evidence type="ECO:0000256" key="6">
    <source>
        <dbReference type="PROSITE-ProRule" id="PRU00433"/>
    </source>
</evidence>
<keyword evidence="3 6" id="KW-0479">Metal-binding</keyword>
<dbReference type="STRING" id="443152.MDG893_09966"/>
<dbReference type="RefSeq" id="WP_007151719.1">
    <property type="nucleotide sequence ID" value="NZ_ABCP01000001.1"/>
</dbReference>
<evidence type="ECO:0000256" key="5">
    <source>
        <dbReference type="ARBA" id="ARBA00023004"/>
    </source>
</evidence>
<dbReference type="Pfam" id="PF13442">
    <property type="entry name" value="Cytochrome_CBB3"/>
    <property type="match status" value="1"/>
</dbReference>
<dbReference type="PANTHER" id="PTHR37823:SF1">
    <property type="entry name" value="CYTOCHROME C-553-LIKE"/>
    <property type="match status" value="1"/>
</dbReference>
<feature type="chain" id="PRO_5002696086" description="Cytochrome c domain-containing protein" evidence="7">
    <location>
        <begin position="21"/>
        <end position="104"/>
    </location>
</feature>
<reference evidence="9 10" key="1">
    <citation type="submission" date="2007-06" db="EMBL/GenBank/DDBJ databases">
        <authorList>
            <person name="Green D."/>
            <person name="Ferriera S."/>
            <person name="Johnson J."/>
            <person name="Kravitz S."/>
            <person name="Beeson K."/>
            <person name="Sutton G."/>
            <person name="Rogers Y.-H."/>
            <person name="Friedman R."/>
            <person name="Frazier M."/>
            <person name="Venter J.C."/>
        </authorList>
    </citation>
    <scope>NUCLEOTIDE SEQUENCE [LARGE SCALE GENOMIC DNA]</scope>
    <source>
        <strain evidence="9 10">DG893</strain>
    </source>
</reference>
<keyword evidence="7" id="KW-0732">Signal</keyword>
<dbReference type="AlphaFoldDB" id="A6EUL8"/>
<feature type="signal peptide" evidence="7">
    <location>
        <begin position="1"/>
        <end position="20"/>
    </location>
</feature>
<dbReference type="InterPro" id="IPR036909">
    <property type="entry name" value="Cyt_c-like_dom_sf"/>
</dbReference>
<dbReference type="PROSITE" id="PS51007">
    <property type="entry name" value="CYTC"/>
    <property type="match status" value="1"/>
</dbReference>
<keyword evidence="10" id="KW-1185">Reference proteome</keyword>
<evidence type="ECO:0000256" key="3">
    <source>
        <dbReference type="ARBA" id="ARBA00022723"/>
    </source>
</evidence>
<evidence type="ECO:0000313" key="9">
    <source>
        <dbReference type="EMBL" id="EDM49517.1"/>
    </source>
</evidence>
<dbReference type="InterPro" id="IPR008168">
    <property type="entry name" value="Cyt_C_IC"/>
</dbReference>
<dbReference type="GO" id="GO:0005506">
    <property type="term" value="F:iron ion binding"/>
    <property type="evidence" value="ECO:0007669"/>
    <property type="project" value="InterPro"/>
</dbReference>
<comment type="caution">
    <text evidence="9">The sequence shown here is derived from an EMBL/GenBank/DDBJ whole genome shotgun (WGS) entry which is preliminary data.</text>
</comment>
<organism evidence="9 10">
    <name type="scientific">Marinobacter algicola DG893</name>
    <dbReference type="NCBI Taxonomy" id="443152"/>
    <lineage>
        <taxon>Bacteria</taxon>
        <taxon>Pseudomonadati</taxon>
        <taxon>Pseudomonadota</taxon>
        <taxon>Gammaproteobacteria</taxon>
        <taxon>Pseudomonadales</taxon>
        <taxon>Marinobacteraceae</taxon>
        <taxon>Marinobacter</taxon>
    </lineage>
</organism>
<name>A6EUL8_9GAMM</name>
<protein>
    <recommendedName>
        <fullName evidence="8">Cytochrome c domain-containing protein</fullName>
    </recommendedName>
</protein>
<sequence>MSLRTLLFAVLASASATSMADEQLELGKKVFTEQAQPSCTICHALNDAGSAGEIGPNLDELKPSAEQVSNAVKSGVGIMPAFGDSLSEQQIKAVAHYVESVTGK</sequence>
<accession>A6EUL8</accession>
<dbReference type="OrthoDB" id="9805828at2"/>
<dbReference type="PRINTS" id="PR00605">
    <property type="entry name" value="CYTCHROMECIC"/>
</dbReference>
<evidence type="ECO:0000259" key="8">
    <source>
        <dbReference type="PROSITE" id="PS51007"/>
    </source>
</evidence>
<evidence type="ECO:0000256" key="4">
    <source>
        <dbReference type="ARBA" id="ARBA00022982"/>
    </source>
</evidence>
<keyword evidence="5 6" id="KW-0408">Iron</keyword>
<dbReference type="PANTHER" id="PTHR37823">
    <property type="entry name" value="CYTOCHROME C-553-LIKE"/>
    <property type="match status" value="1"/>
</dbReference>
<dbReference type="EMBL" id="ABCP01000001">
    <property type="protein sequence ID" value="EDM49517.1"/>
    <property type="molecule type" value="Genomic_DNA"/>
</dbReference>
<dbReference type="Gene3D" id="1.10.760.10">
    <property type="entry name" value="Cytochrome c-like domain"/>
    <property type="match status" value="1"/>
</dbReference>
<dbReference type="GO" id="GO:0009055">
    <property type="term" value="F:electron transfer activity"/>
    <property type="evidence" value="ECO:0007669"/>
    <property type="project" value="InterPro"/>
</dbReference>
<dbReference type="InterPro" id="IPR051811">
    <property type="entry name" value="Cytochrome_c550/c551-like"/>
</dbReference>
<gene>
    <name evidence="9" type="ORF">MDG893_09966</name>
</gene>
<keyword evidence="2 6" id="KW-0349">Heme</keyword>
<keyword evidence="4" id="KW-0249">Electron transport</keyword>
<dbReference type="Proteomes" id="UP000005856">
    <property type="component" value="Unassembled WGS sequence"/>
</dbReference>
<keyword evidence="1" id="KW-0813">Transport</keyword>
<evidence type="ECO:0000256" key="1">
    <source>
        <dbReference type="ARBA" id="ARBA00022448"/>
    </source>
</evidence>
<dbReference type="InterPro" id="IPR009056">
    <property type="entry name" value="Cyt_c-like_dom"/>
</dbReference>
<dbReference type="SUPFAM" id="SSF46626">
    <property type="entry name" value="Cytochrome c"/>
    <property type="match status" value="1"/>
</dbReference>
<feature type="domain" description="Cytochrome c" evidence="8">
    <location>
        <begin position="22"/>
        <end position="102"/>
    </location>
</feature>
<dbReference type="eggNOG" id="COG2010">
    <property type="taxonomic scope" value="Bacteria"/>
</dbReference>